<dbReference type="SMART" id="SM00025">
    <property type="entry name" value="Pumilio"/>
    <property type="match status" value="6"/>
</dbReference>
<keyword evidence="1" id="KW-0677">Repeat</keyword>
<feature type="region of interest" description="Disordered" evidence="3">
    <location>
        <begin position="591"/>
        <end position="612"/>
    </location>
</feature>
<proteinExistence type="predicted"/>
<feature type="compositionally biased region" description="Low complexity" evidence="3">
    <location>
        <begin position="838"/>
        <end position="856"/>
    </location>
</feature>
<dbReference type="EMBL" id="JABANN010000131">
    <property type="protein sequence ID" value="KAF4669895.1"/>
    <property type="molecule type" value="Genomic_DNA"/>
</dbReference>
<dbReference type="GO" id="GO:0005634">
    <property type="term" value="C:nucleus"/>
    <property type="evidence" value="ECO:0007669"/>
    <property type="project" value="TreeGrafter"/>
</dbReference>
<dbReference type="EMBL" id="JABAHT010000135">
    <property type="protein sequence ID" value="KAF4663718.1"/>
    <property type="molecule type" value="Genomic_DNA"/>
</dbReference>
<dbReference type="Proteomes" id="UP000570595">
    <property type="component" value="Unassembled WGS sequence"/>
</dbReference>
<evidence type="ECO:0000313" key="8">
    <source>
        <dbReference type="Proteomes" id="UP000572268"/>
    </source>
</evidence>
<dbReference type="OrthoDB" id="668540at2759"/>
<feature type="repeat" description="Pumilio" evidence="2">
    <location>
        <begin position="538"/>
        <end position="578"/>
    </location>
</feature>
<feature type="repeat" description="Pumilio" evidence="2">
    <location>
        <begin position="303"/>
        <end position="341"/>
    </location>
</feature>
<feature type="repeat" description="Pumilio" evidence="2">
    <location>
        <begin position="266"/>
        <end position="301"/>
    </location>
</feature>
<accession>A0A7J6MEB5</accession>
<dbReference type="InterPro" id="IPR033133">
    <property type="entry name" value="PUM-HD"/>
</dbReference>
<feature type="compositionally biased region" description="Gly residues" evidence="3">
    <location>
        <begin position="654"/>
        <end position="666"/>
    </location>
</feature>
<feature type="region of interest" description="Disordered" evidence="3">
    <location>
        <begin position="631"/>
        <end position="666"/>
    </location>
</feature>
<dbReference type="PANTHER" id="PTHR12537:SF112">
    <property type="entry name" value="FEM-3 MRNA-BINDING FACTOR 1-RELATED"/>
    <property type="match status" value="1"/>
</dbReference>
<comment type="caution">
    <text evidence="6">The sequence shown here is derived from an EMBL/GenBank/DDBJ whole genome shotgun (WGS) entry which is preliminary data.</text>
</comment>
<feature type="repeat" description="Pumilio" evidence="2">
    <location>
        <begin position="457"/>
        <end position="498"/>
    </location>
</feature>
<dbReference type="PROSITE" id="PS50303">
    <property type="entry name" value="PUM_HD"/>
    <property type="match status" value="1"/>
</dbReference>
<evidence type="ECO:0000313" key="7">
    <source>
        <dbReference type="Proteomes" id="UP000570595"/>
    </source>
</evidence>
<feature type="compositionally biased region" description="Low complexity" evidence="3">
    <location>
        <begin position="777"/>
        <end position="793"/>
    </location>
</feature>
<feature type="compositionally biased region" description="Low complexity" evidence="3">
    <location>
        <begin position="591"/>
        <end position="602"/>
    </location>
</feature>
<dbReference type="Pfam" id="PF00806">
    <property type="entry name" value="PUF"/>
    <property type="match status" value="6"/>
</dbReference>
<feature type="compositionally biased region" description="Pro residues" evidence="3">
    <location>
        <begin position="422"/>
        <end position="431"/>
    </location>
</feature>
<dbReference type="GO" id="GO:0010608">
    <property type="term" value="P:post-transcriptional regulation of gene expression"/>
    <property type="evidence" value="ECO:0007669"/>
    <property type="project" value="TreeGrafter"/>
</dbReference>
<evidence type="ECO:0000256" key="1">
    <source>
        <dbReference type="ARBA" id="ARBA00022737"/>
    </source>
</evidence>
<evidence type="ECO:0000259" key="4">
    <source>
        <dbReference type="PROSITE" id="PS50303"/>
    </source>
</evidence>
<dbReference type="InterPro" id="IPR011989">
    <property type="entry name" value="ARM-like"/>
</dbReference>
<feature type="compositionally biased region" description="Polar residues" evidence="3">
    <location>
        <begin position="794"/>
        <end position="803"/>
    </location>
</feature>
<feature type="region of interest" description="Disordered" evidence="3">
    <location>
        <begin position="1"/>
        <end position="95"/>
    </location>
</feature>
<name>A0A7J6MEB5_PEROL</name>
<dbReference type="Proteomes" id="UP000572268">
    <property type="component" value="Unassembled WGS sequence"/>
</dbReference>
<dbReference type="PROSITE" id="PS50302">
    <property type="entry name" value="PUM"/>
    <property type="match status" value="4"/>
</dbReference>
<evidence type="ECO:0000256" key="2">
    <source>
        <dbReference type="PROSITE-ProRule" id="PRU00317"/>
    </source>
</evidence>
<dbReference type="InterPro" id="IPR001313">
    <property type="entry name" value="Pumilio_RNA-bd_rpt"/>
</dbReference>
<evidence type="ECO:0000256" key="3">
    <source>
        <dbReference type="SAM" id="MobiDB-lite"/>
    </source>
</evidence>
<dbReference type="AlphaFoldDB" id="A0A7J6MEB5"/>
<dbReference type="InterPro" id="IPR016024">
    <property type="entry name" value="ARM-type_fold"/>
</dbReference>
<gene>
    <name evidence="6" type="primary">PUF4_1</name>
    <name evidence="5" type="synonym">PUF4_2</name>
    <name evidence="6" type="ORF">FOL46_001138</name>
    <name evidence="5" type="ORF">FOZ61_001411</name>
</gene>
<feature type="compositionally biased region" description="Gly residues" evidence="3">
    <location>
        <begin position="707"/>
        <end position="717"/>
    </location>
</feature>
<feature type="domain" description="PUM-HD" evidence="4">
    <location>
        <begin position="196"/>
        <end position="603"/>
    </location>
</feature>
<dbReference type="GO" id="GO:0003730">
    <property type="term" value="F:mRNA 3'-UTR binding"/>
    <property type="evidence" value="ECO:0007669"/>
    <property type="project" value="TreeGrafter"/>
</dbReference>
<dbReference type="Gene3D" id="1.25.10.10">
    <property type="entry name" value="Leucine-rich Repeat Variant"/>
    <property type="match status" value="1"/>
</dbReference>
<feature type="region of interest" description="Disordered" evidence="3">
    <location>
        <begin position="415"/>
        <end position="440"/>
    </location>
</feature>
<protein>
    <submittedName>
        <fullName evidence="6">Pumilio domain member 4</fullName>
    </submittedName>
</protein>
<feature type="compositionally biased region" description="Polar residues" evidence="3">
    <location>
        <begin position="764"/>
        <end position="775"/>
    </location>
</feature>
<sequence length="884" mass="94517">MSNSAAAPHRDSRLLGGGMPAPSGWTARPDMQAAPRDTWPSGLTQWQGASTDVRGNESDMYRGTASTPSAGYEYYTQVPGQGQVPPGPPNYQGSSAAGYAAGPGYATPDNSQGYYMGQAPASGYAPYNGEPNAAGGGVNGGQYYTATPGYGSGYGAYERQPSPPAYYEGSGQYPHSGGHLTMAGTYYQPAGPDSYQRRAAMEQQQHRSGGGQAFVFDMFMRLSDREVVAYAEDHMSSIHLQDMLRKHGTGKDNLYTNEEVQQVVQRLVPHFVTLAFDPIGNYVSQAVIDVCDMPTFEMIISNQLLRGRTLFEMCTHTHGTRVVQKIISEANTRYHGSNQLPLLGAIRQCCLELALDPNGCYVLLKVLDVMGQSGWLLEILIDRMCDICCSQWGVVTVKKVIERATSVDRVEAHPHLLTTYPNDPPPSPTPSGPGRTPVPQQQRLPIVVGRHSRRLLKLFVDNFERLSRDQFGNYAVQHLLQGGSELMQTEEGHQAVAQMGLIVRPQVVEMSKHKYSSNCMEHLLAQSSLEYVRSLINEIVSIGAVRELLLDKYGNYVLQKMLTLASQEGGKTFQTLVDAVQPCVADLMYGPGQQQQQQQPSHGGYGGNRAQNDIDAGRHQRLAKKLIAKFPQLSPQGRRGSRHQMAPQLASGNSRGGYPSGGGGGYGGMQYRHGSAGGFHYGSRDYHHQQQDNGYGSRQHYYNSGHPGQGGGYGGSYYSGQPNTGSMHQSDGRYGGPPSQGVGPQAASGAHQQQQQQYGAPRTVSGSAATPSHNRSAGEGSTATTNATAEAKAQQQGLASDNWESLKDAFAPPTTGANKAGPGTSGAVSGTDADGWGASTTPESAATAEENAVLAASGAADDPLRQQPPPVGGEVKSSSTSADE</sequence>
<reference evidence="7 8" key="1">
    <citation type="submission" date="2020-04" db="EMBL/GenBank/DDBJ databases">
        <title>Perkinsus olseni comparative genomics.</title>
        <authorList>
            <person name="Bogema D.R."/>
        </authorList>
    </citation>
    <scope>NUCLEOTIDE SEQUENCE [LARGE SCALE GENOMIC DNA]</scope>
    <source>
        <strain evidence="5">ATCC PRA-179</strain>
        <strain evidence="6">ATCC PRA-31</strain>
    </source>
</reference>
<evidence type="ECO:0000313" key="5">
    <source>
        <dbReference type="EMBL" id="KAF4663718.1"/>
    </source>
</evidence>
<dbReference type="SUPFAM" id="SSF48371">
    <property type="entry name" value="ARM repeat"/>
    <property type="match status" value="1"/>
</dbReference>
<evidence type="ECO:0000313" key="6">
    <source>
        <dbReference type="EMBL" id="KAF4669895.1"/>
    </source>
</evidence>
<organism evidence="6 8">
    <name type="scientific">Perkinsus olseni</name>
    <name type="common">Perkinsus atlanticus</name>
    <dbReference type="NCBI Taxonomy" id="32597"/>
    <lineage>
        <taxon>Eukaryota</taxon>
        <taxon>Sar</taxon>
        <taxon>Alveolata</taxon>
        <taxon>Perkinsozoa</taxon>
        <taxon>Perkinsea</taxon>
        <taxon>Perkinsida</taxon>
        <taxon>Perkinsidae</taxon>
        <taxon>Perkinsus</taxon>
    </lineage>
</organism>
<dbReference type="PANTHER" id="PTHR12537">
    <property type="entry name" value="RNA BINDING PROTEIN PUMILIO-RELATED"/>
    <property type="match status" value="1"/>
</dbReference>
<feature type="compositionally biased region" description="Polar residues" evidence="3">
    <location>
        <begin position="41"/>
        <end position="50"/>
    </location>
</feature>
<feature type="region of interest" description="Disordered" evidence="3">
    <location>
        <begin position="680"/>
        <end position="884"/>
    </location>
</feature>
<dbReference type="GO" id="GO:0005737">
    <property type="term" value="C:cytoplasm"/>
    <property type="evidence" value="ECO:0007669"/>
    <property type="project" value="TreeGrafter"/>
</dbReference>